<keyword evidence="4 6" id="KW-0472">Membrane</keyword>
<dbReference type="InterPro" id="IPR051694">
    <property type="entry name" value="Immunoregulatory_rcpt-like"/>
</dbReference>
<feature type="region of interest" description="Disordered" evidence="5">
    <location>
        <begin position="181"/>
        <end position="214"/>
    </location>
</feature>
<evidence type="ECO:0000256" key="4">
    <source>
        <dbReference type="ARBA" id="ARBA00023136"/>
    </source>
</evidence>
<dbReference type="OrthoDB" id="2758521at2759"/>
<name>A0A369K138_HYPMA</name>
<keyword evidence="7" id="KW-0732">Signal</keyword>
<dbReference type="AlphaFoldDB" id="A0A369K138"/>
<feature type="region of interest" description="Disordered" evidence="5">
    <location>
        <begin position="313"/>
        <end position="333"/>
    </location>
</feature>
<feature type="transmembrane region" description="Helical" evidence="6">
    <location>
        <begin position="225"/>
        <end position="248"/>
    </location>
</feature>
<sequence>MLFSRGFLFPLLSLYALRAGAVATNRTIDDTIGDSVTGSRPVYLPATVGVWEDATCSRCSVNPDQSRAFKGTWTAATYNPGLGSMSIELPFQGTAIYVFFILAGIIPGVTTETACNFTLDGQLAGTFNHTPSTASDLQYDALVYSERNLRNVDHKLIISTSADHNVFVGFDYAIYTADDTPAPSPSTSSPSPSVTNTETSTSSQTSQSNLPVKNHNLKGGTGVPIGAIVGGVVGGLVFLVALILLFLFCQRRRRRAIQIQGSEVTPHLVPFVSKGYSHSSLQLSTPYRDRHITHSDFIQSGTIAPSRSSIEVGASSTYQTSNNSPSFNGSNTPSTFLAHHRDMTNPNIVSTLPSGAIMLPAKSDQAPTFRSRPPVSPPLHGSQLDTTETTRRARQQELDRQLRAVKQEMRDLTMDIQAERTPEGSRQVRSEDVELMEMREQMRLMREQIEFLRTQQQSDWAQGLSDNPPPGYSPRSSSIRVPH</sequence>
<proteinExistence type="predicted"/>
<evidence type="ECO:0000256" key="2">
    <source>
        <dbReference type="ARBA" id="ARBA00022692"/>
    </source>
</evidence>
<evidence type="ECO:0000256" key="7">
    <source>
        <dbReference type="SAM" id="SignalP"/>
    </source>
</evidence>
<gene>
    <name evidence="8" type="ORF">Hypma_003230</name>
</gene>
<evidence type="ECO:0000256" key="5">
    <source>
        <dbReference type="SAM" id="MobiDB-lite"/>
    </source>
</evidence>
<evidence type="ECO:0000256" key="1">
    <source>
        <dbReference type="ARBA" id="ARBA00004167"/>
    </source>
</evidence>
<comment type="caution">
    <text evidence="8">The sequence shown here is derived from an EMBL/GenBank/DDBJ whole genome shotgun (WGS) entry which is preliminary data.</text>
</comment>
<dbReference type="Gene3D" id="2.60.120.260">
    <property type="entry name" value="Galactose-binding domain-like"/>
    <property type="match status" value="1"/>
</dbReference>
<dbReference type="InParanoid" id="A0A369K138"/>
<feature type="region of interest" description="Disordered" evidence="5">
    <location>
        <begin position="454"/>
        <end position="483"/>
    </location>
</feature>
<dbReference type="GO" id="GO:0071944">
    <property type="term" value="C:cell periphery"/>
    <property type="evidence" value="ECO:0007669"/>
    <property type="project" value="UniProtKB-ARBA"/>
</dbReference>
<evidence type="ECO:0000313" key="8">
    <source>
        <dbReference type="EMBL" id="RDB27678.1"/>
    </source>
</evidence>
<dbReference type="GO" id="GO:0016020">
    <property type="term" value="C:membrane"/>
    <property type="evidence" value="ECO:0007669"/>
    <property type="project" value="UniProtKB-SubCell"/>
</dbReference>
<feature type="compositionally biased region" description="Low complexity" evidence="5">
    <location>
        <begin position="181"/>
        <end position="209"/>
    </location>
</feature>
<dbReference type="Proteomes" id="UP000076154">
    <property type="component" value="Unassembled WGS sequence"/>
</dbReference>
<feature type="signal peptide" evidence="7">
    <location>
        <begin position="1"/>
        <end position="23"/>
    </location>
</feature>
<reference evidence="8" key="1">
    <citation type="submission" date="2018-04" db="EMBL/GenBank/DDBJ databases">
        <title>Whole genome sequencing of Hypsizygus marmoreus.</title>
        <authorList>
            <person name="Choi I.-G."/>
            <person name="Min B."/>
            <person name="Kim J.-G."/>
            <person name="Kim S."/>
            <person name="Oh Y.-L."/>
            <person name="Kong W.-S."/>
            <person name="Park H."/>
            <person name="Jeong J."/>
            <person name="Song E.-S."/>
        </authorList>
    </citation>
    <scope>NUCLEOTIDE SEQUENCE [LARGE SCALE GENOMIC DNA]</scope>
    <source>
        <strain evidence="8">51987-8</strain>
    </source>
</reference>
<comment type="subcellular location">
    <subcellularLocation>
        <location evidence="1">Membrane</location>
        <topology evidence="1">Single-pass membrane protein</topology>
    </subcellularLocation>
</comment>
<organism evidence="8 9">
    <name type="scientific">Hypsizygus marmoreus</name>
    <name type="common">White beech mushroom</name>
    <name type="synonym">Agaricus marmoreus</name>
    <dbReference type="NCBI Taxonomy" id="39966"/>
    <lineage>
        <taxon>Eukaryota</taxon>
        <taxon>Fungi</taxon>
        <taxon>Dikarya</taxon>
        <taxon>Basidiomycota</taxon>
        <taxon>Agaricomycotina</taxon>
        <taxon>Agaricomycetes</taxon>
        <taxon>Agaricomycetidae</taxon>
        <taxon>Agaricales</taxon>
        <taxon>Tricholomatineae</taxon>
        <taxon>Lyophyllaceae</taxon>
        <taxon>Hypsizygus</taxon>
    </lineage>
</organism>
<keyword evidence="2 6" id="KW-0812">Transmembrane</keyword>
<protein>
    <submittedName>
        <fullName evidence="8">Uncharacterized protein</fullName>
    </submittedName>
</protein>
<keyword evidence="9" id="KW-1185">Reference proteome</keyword>
<accession>A0A369K138</accession>
<feature type="compositionally biased region" description="Polar residues" evidence="5">
    <location>
        <begin position="474"/>
        <end position="483"/>
    </location>
</feature>
<feature type="region of interest" description="Disordered" evidence="5">
    <location>
        <begin position="365"/>
        <end position="397"/>
    </location>
</feature>
<keyword evidence="3 6" id="KW-1133">Transmembrane helix</keyword>
<evidence type="ECO:0000313" key="9">
    <source>
        <dbReference type="Proteomes" id="UP000076154"/>
    </source>
</evidence>
<feature type="compositionally biased region" description="Basic and acidic residues" evidence="5">
    <location>
        <begin position="388"/>
        <end position="397"/>
    </location>
</feature>
<dbReference type="EMBL" id="LUEZ02000014">
    <property type="protein sequence ID" value="RDB27678.1"/>
    <property type="molecule type" value="Genomic_DNA"/>
</dbReference>
<evidence type="ECO:0000256" key="6">
    <source>
        <dbReference type="SAM" id="Phobius"/>
    </source>
</evidence>
<feature type="chain" id="PRO_5016612122" evidence="7">
    <location>
        <begin position="24"/>
        <end position="483"/>
    </location>
</feature>
<evidence type="ECO:0000256" key="3">
    <source>
        <dbReference type="ARBA" id="ARBA00022989"/>
    </source>
</evidence>
<dbReference type="PANTHER" id="PTHR15549">
    <property type="entry name" value="PAIRED IMMUNOGLOBULIN-LIKE TYPE 2 RECEPTOR"/>
    <property type="match status" value="1"/>
</dbReference>